<organism evidence="1 2">
    <name type="scientific">Desulfocicer vacuolatum DSM 3385</name>
    <dbReference type="NCBI Taxonomy" id="1121400"/>
    <lineage>
        <taxon>Bacteria</taxon>
        <taxon>Pseudomonadati</taxon>
        <taxon>Thermodesulfobacteriota</taxon>
        <taxon>Desulfobacteria</taxon>
        <taxon>Desulfobacterales</taxon>
        <taxon>Desulfobacteraceae</taxon>
        <taxon>Desulfocicer</taxon>
    </lineage>
</organism>
<dbReference type="EMBL" id="FWXY01000008">
    <property type="protein sequence ID" value="SMC72046.1"/>
    <property type="molecule type" value="Genomic_DNA"/>
</dbReference>
<dbReference type="OrthoDB" id="5420572at2"/>
<name>A0A1W2BGR9_9BACT</name>
<sequence>MNYLSGFSEYRRENQNNSIFKTAMSSEADWCIHLYGKSPVTGRIVGNDVYEVTIDCKETGEFTIKKLFVKFLYPVEQNEIITKLIKKIDKKVKKLNLEPTENFRERYFIKNKTLYPLMKEREVVFFTLLEGDIIRGLIQDFSMFDITVGLKGGVPLTFLRHGIYDAKNKAGRCFLKSFQQEAQDWKKSDLYILKNQE</sequence>
<dbReference type="AlphaFoldDB" id="A0A1W2BGR9"/>
<reference evidence="1 2" key="1">
    <citation type="submission" date="2017-04" db="EMBL/GenBank/DDBJ databases">
        <authorList>
            <person name="Afonso C.L."/>
            <person name="Miller P.J."/>
            <person name="Scott M.A."/>
            <person name="Spackman E."/>
            <person name="Goraichik I."/>
            <person name="Dimitrov K.M."/>
            <person name="Suarez D.L."/>
            <person name="Swayne D.E."/>
        </authorList>
    </citation>
    <scope>NUCLEOTIDE SEQUENCE [LARGE SCALE GENOMIC DNA]</scope>
    <source>
        <strain evidence="1 2">DSM 3385</strain>
    </source>
</reference>
<evidence type="ECO:0000313" key="2">
    <source>
        <dbReference type="Proteomes" id="UP000192418"/>
    </source>
</evidence>
<accession>A0A1W2BGR9</accession>
<dbReference type="Proteomes" id="UP000192418">
    <property type="component" value="Unassembled WGS sequence"/>
</dbReference>
<dbReference type="RefSeq" id="WP_084068563.1">
    <property type="nucleotide sequence ID" value="NZ_FWXY01000008.1"/>
</dbReference>
<evidence type="ECO:0000313" key="1">
    <source>
        <dbReference type="EMBL" id="SMC72046.1"/>
    </source>
</evidence>
<gene>
    <name evidence="1" type="ORF">SAMN02746065_10880</name>
</gene>
<keyword evidence="2" id="KW-1185">Reference proteome</keyword>
<proteinExistence type="predicted"/>
<protein>
    <submittedName>
        <fullName evidence="1">Uncharacterized protein</fullName>
    </submittedName>
</protein>